<keyword evidence="2" id="KW-1185">Reference proteome</keyword>
<accession>A0A9P0FIP7</accession>
<dbReference type="AlphaFoldDB" id="A0A9P0FIP7"/>
<evidence type="ECO:0000313" key="2">
    <source>
        <dbReference type="Proteomes" id="UP001154078"/>
    </source>
</evidence>
<dbReference type="EMBL" id="OV121136">
    <property type="protein sequence ID" value="CAH0556644.1"/>
    <property type="molecule type" value="Genomic_DNA"/>
</dbReference>
<dbReference type="Proteomes" id="UP001154078">
    <property type="component" value="Chromosome 5"/>
</dbReference>
<dbReference type="PANTHER" id="PTHR46601:SF1">
    <property type="entry name" value="ADF-H DOMAIN-CONTAINING PROTEIN"/>
    <property type="match status" value="1"/>
</dbReference>
<name>A0A9P0FIP7_BRAAE</name>
<reference evidence="1" key="1">
    <citation type="submission" date="2021-12" db="EMBL/GenBank/DDBJ databases">
        <authorList>
            <person name="King R."/>
        </authorList>
    </citation>
    <scope>NUCLEOTIDE SEQUENCE</scope>
</reference>
<proteinExistence type="predicted"/>
<gene>
    <name evidence="1" type="ORF">MELIAE_LOCUS7543</name>
</gene>
<organism evidence="1 2">
    <name type="scientific">Brassicogethes aeneus</name>
    <name type="common">Rape pollen beetle</name>
    <name type="synonym">Meligethes aeneus</name>
    <dbReference type="NCBI Taxonomy" id="1431903"/>
    <lineage>
        <taxon>Eukaryota</taxon>
        <taxon>Metazoa</taxon>
        <taxon>Ecdysozoa</taxon>
        <taxon>Arthropoda</taxon>
        <taxon>Hexapoda</taxon>
        <taxon>Insecta</taxon>
        <taxon>Pterygota</taxon>
        <taxon>Neoptera</taxon>
        <taxon>Endopterygota</taxon>
        <taxon>Coleoptera</taxon>
        <taxon>Polyphaga</taxon>
        <taxon>Cucujiformia</taxon>
        <taxon>Nitidulidae</taxon>
        <taxon>Meligethinae</taxon>
        <taxon>Brassicogethes</taxon>
    </lineage>
</organism>
<dbReference type="PANTHER" id="PTHR46601">
    <property type="entry name" value="ULP_PROTEASE DOMAIN-CONTAINING PROTEIN"/>
    <property type="match status" value="1"/>
</dbReference>
<dbReference type="OrthoDB" id="7700504at2759"/>
<protein>
    <submittedName>
        <fullName evidence="1">Uncharacterized protein</fullName>
    </submittedName>
</protein>
<evidence type="ECO:0000313" key="1">
    <source>
        <dbReference type="EMBL" id="CAH0556644.1"/>
    </source>
</evidence>
<sequence>MYCGVQNSHLETLEQLNQKFNDPSTPGPIKTMILSIAPKSWSENRLAKEFGTSRRQAKNAKELVKKKDFYLREDKSRLMPGKKDFVSIKKDDGKREHLQKQLILYNRRRTESIAMHASACPGIIRGLNRSPASGFAPAKTYFRHPIACLDPQSYIYVPTSSPEFLTRLKSFTHFL</sequence>